<comment type="similarity">
    <text evidence="1">Belongs to the CinA family.</text>
</comment>
<dbReference type="Gene3D" id="3.30.70.2860">
    <property type="match status" value="1"/>
</dbReference>
<dbReference type="InterPro" id="IPR036425">
    <property type="entry name" value="MoaB/Mog-like_dom_sf"/>
</dbReference>
<feature type="domain" description="MoaB/Mog" evidence="2">
    <location>
        <begin position="4"/>
        <end position="170"/>
    </location>
</feature>
<dbReference type="SUPFAM" id="SSF53218">
    <property type="entry name" value="Molybdenum cofactor biosynthesis proteins"/>
    <property type="match status" value="1"/>
</dbReference>
<dbReference type="EMBL" id="PRDK01000003">
    <property type="protein sequence ID" value="MBE8712734.1"/>
    <property type="molecule type" value="Genomic_DNA"/>
</dbReference>
<dbReference type="NCBIfam" id="TIGR00177">
    <property type="entry name" value="molyb_syn"/>
    <property type="match status" value="1"/>
</dbReference>
<dbReference type="NCBIfam" id="TIGR00199">
    <property type="entry name" value="PncC_domain"/>
    <property type="match status" value="1"/>
</dbReference>
<dbReference type="Pfam" id="PF02464">
    <property type="entry name" value="CinA"/>
    <property type="match status" value="1"/>
</dbReference>
<keyword evidence="4" id="KW-1185">Reference proteome</keyword>
<dbReference type="HAMAP" id="MF_00226_B">
    <property type="entry name" value="CinA_B"/>
    <property type="match status" value="1"/>
</dbReference>
<dbReference type="AlphaFoldDB" id="A0A928UX56"/>
<evidence type="ECO:0000259" key="2">
    <source>
        <dbReference type="SMART" id="SM00852"/>
    </source>
</evidence>
<accession>A0A928UX56</accession>
<dbReference type="NCBIfam" id="NF001813">
    <property type="entry name" value="PRK00549.1"/>
    <property type="match status" value="1"/>
</dbReference>
<evidence type="ECO:0000313" key="3">
    <source>
        <dbReference type="EMBL" id="MBE8712734.1"/>
    </source>
</evidence>
<dbReference type="PANTHER" id="PTHR13939">
    <property type="entry name" value="NICOTINAMIDE-NUCLEOTIDE AMIDOHYDROLASE PNCC"/>
    <property type="match status" value="1"/>
</dbReference>
<dbReference type="Gene3D" id="3.90.950.20">
    <property type="entry name" value="CinA-like"/>
    <property type="match status" value="1"/>
</dbReference>
<dbReference type="InterPro" id="IPR036653">
    <property type="entry name" value="CinA-like_C"/>
</dbReference>
<protein>
    <recommendedName>
        <fullName evidence="1">CinA-like protein</fullName>
    </recommendedName>
</protein>
<dbReference type="Pfam" id="PF00994">
    <property type="entry name" value="MoCF_biosynth"/>
    <property type="match status" value="1"/>
</dbReference>
<evidence type="ECO:0000256" key="1">
    <source>
        <dbReference type="HAMAP-Rule" id="MF_00226"/>
    </source>
</evidence>
<sequence>MNAEIITIGDEILLGQIIDTNSAWIAQEFAKIQIAVTKITSISDEKAAIQHHLGLADSNVVIVTGGLGPTKDDKTKESIAEFFGTELVRNEEVLAHIQNLFIKLGYENMPAANYQQADVLANADILFNDVGTAAGMWVEHQGKIFIFLPGVPFEMMHLVSNKVLPKFSEIRTTTYIYNRYLLTIGLGESHLAEQIADIENALPAHIKLAYLPKIGLLRLRLSASGTDEKILQSDVDAFLERIATRLEKYVVAYEDISIEEAFIQEFSKNNLKFSTAESCTGGGLASRITQYAGSSSIYQGSVVAYSNESKMKLLNVQKATLDNFGAVSEETVLEMAAGARKIFETDYAIATSGIAGPSGGTPEKPVGTVWIAIAGKNSTISKKYNFKNNRTINIERTIANAWLLLWKLYKEEN</sequence>
<dbReference type="PIRSF" id="PIRSF006728">
    <property type="entry name" value="CinA"/>
    <property type="match status" value="1"/>
</dbReference>
<dbReference type="InterPro" id="IPR001453">
    <property type="entry name" value="MoaB/Mog_dom"/>
</dbReference>
<name>A0A928UX56_9SPHI</name>
<dbReference type="RefSeq" id="WP_196935976.1">
    <property type="nucleotide sequence ID" value="NZ_MU158698.1"/>
</dbReference>
<gene>
    <name evidence="3" type="ORF">C4F49_03460</name>
</gene>
<dbReference type="Gene3D" id="3.40.980.10">
    <property type="entry name" value="MoaB/Mog-like domain"/>
    <property type="match status" value="1"/>
</dbReference>
<dbReference type="Proteomes" id="UP000616201">
    <property type="component" value="Unassembled WGS sequence"/>
</dbReference>
<comment type="caution">
    <text evidence="3">The sequence shown here is derived from an EMBL/GenBank/DDBJ whole genome shotgun (WGS) entry which is preliminary data.</text>
</comment>
<dbReference type="CDD" id="cd00885">
    <property type="entry name" value="cinA"/>
    <property type="match status" value="1"/>
</dbReference>
<organism evidence="3 4">
    <name type="scientific">Sphingobacterium hungaricum</name>
    <dbReference type="NCBI Taxonomy" id="2082723"/>
    <lineage>
        <taxon>Bacteria</taxon>
        <taxon>Pseudomonadati</taxon>
        <taxon>Bacteroidota</taxon>
        <taxon>Sphingobacteriia</taxon>
        <taxon>Sphingobacteriales</taxon>
        <taxon>Sphingobacteriaceae</taxon>
        <taxon>Sphingobacterium</taxon>
    </lineage>
</organism>
<dbReference type="PANTHER" id="PTHR13939:SF0">
    <property type="entry name" value="NMN AMIDOHYDROLASE-LIKE PROTEIN YFAY"/>
    <property type="match status" value="1"/>
</dbReference>
<reference evidence="3" key="1">
    <citation type="submission" date="2018-02" db="EMBL/GenBank/DDBJ databases">
        <authorList>
            <person name="Vasarhelyi B.M."/>
            <person name="Deshmukh S."/>
            <person name="Balint B."/>
            <person name="Kukolya J."/>
        </authorList>
    </citation>
    <scope>NUCLEOTIDE SEQUENCE</scope>
    <source>
        <strain evidence="3">KB22</strain>
    </source>
</reference>
<proteinExistence type="inferred from homology"/>
<dbReference type="Pfam" id="PF18146">
    <property type="entry name" value="CinA_KH"/>
    <property type="match status" value="1"/>
</dbReference>
<dbReference type="InterPro" id="IPR041424">
    <property type="entry name" value="CinA_KH"/>
</dbReference>
<dbReference type="SUPFAM" id="SSF142433">
    <property type="entry name" value="CinA-like"/>
    <property type="match status" value="1"/>
</dbReference>
<dbReference type="InterPro" id="IPR008136">
    <property type="entry name" value="CinA_C"/>
</dbReference>
<evidence type="ECO:0000313" key="4">
    <source>
        <dbReference type="Proteomes" id="UP000616201"/>
    </source>
</evidence>
<dbReference type="NCBIfam" id="TIGR00200">
    <property type="entry name" value="cinA_nterm"/>
    <property type="match status" value="1"/>
</dbReference>
<dbReference type="InterPro" id="IPR050101">
    <property type="entry name" value="CinA"/>
</dbReference>
<dbReference type="InterPro" id="IPR008135">
    <property type="entry name" value="Competence-induced_CinA"/>
</dbReference>
<dbReference type="SMART" id="SM00852">
    <property type="entry name" value="MoCF_biosynth"/>
    <property type="match status" value="1"/>
</dbReference>